<dbReference type="EMBL" id="JBCEZU010000023">
    <property type="protein sequence ID" value="KAK9538748.1"/>
    <property type="molecule type" value="Genomic_DNA"/>
</dbReference>
<evidence type="ECO:0000256" key="1">
    <source>
        <dbReference type="SAM" id="MobiDB-lite"/>
    </source>
</evidence>
<gene>
    <name evidence="2" type="ORF">VZT92_003898</name>
</gene>
<protein>
    <submittedName>
        <fullName evidence="2">Uncharacterized protein</fullName>
    </submittedName>
</protein>
<accession>A0AAW1FWR2</accession>
<dbReference type="AlphaFoldDB" id="A0AAW1FWR2"/>
<keyword evidence="3" id="KW-1185">Reference proteome</keyword>
<evidence type="ECO:0000313" key="3">
    <source>
        <dbReference type="Proteomes" id="UP001488805"/>
    </source>
</evidence>
<comment type="caution">
    <text evidence="2">The sequence shown here is derived from an EMBL/GenBank/DDBJ whole genome shotgun (WGS) entry which is preliminary data.</text>
</comment>
<reference evidence="2 3" key="1">
    <citation type="journal article" date="2024" name="Genome Biol. Evol.">
        <title>Chromosome-level genome assembly of the viviparous eelpout Zoarces viviparus.</title>
        <authorList>
            <person name="Fuhrmann N."/>
            <person name="Brasseur M.V."/>
            <person name="Bakowski C.E."/>
            <person name="Podsiadlowski L."/>
            <person name="Prost S."/>
            <person name="Krehenwinkel H."/>
            <person name="Mayer C."/>
        </authorList>
    </citation>
    <scope>NUCLEOTIDE SEQUENCE [LARGE SCALE GENOMIC DNA]</scope>
    <source>
        <strain evidence="2">NO-MEL_2022_Ind0_liver</strain>
    </source>
</reference>
<sequence>MGEMALWFLEDPLGAFRDSLLIVIPSSSSSQLSLILGRKWIRGDFDIEHSLKMFGWRTDNAGHLLKPQPRSRTTRSGVKSVHGV</sequence>
<dbReference type="Proteomes" id="UP001488805">
    <property type="component" value="Unassembled WGS sequence"/>
</dbReference>
<proteinExistence type="predicted"/>
<feature type="region of interest" description="Disordered" evidence="1">
    <location>
        <begin position="65"/>
        <end position="84"/>
    </location>
</feature>
<organism evidence="2 3">
    <name type="scientific">Zoarces viviparus</name>
    <name type="common">Viviparous eelpout</name>
    <name type="synonym">Blennius viviparus</name>
    <dbReference type="NCBI Taxonomy" id="48416"/>
    <lineage>
        <taxon>Eukaryota</taxon>
        <taxon>Metazoa</taxon>
        <taxon>Chordata</taxon>
        <taxon>Craniata</taxon>
        <taxon>Vertebrata</taxon>
        <taxon>Euteleostomi</taxon>
        <taxon>Actinopterygii</taxon>
        <taxon>Neopterygii</taxon>
        <taxon>Teleostei</taxon>
        <taxon>Neoteleostei</taxon>
        <taxon>Acanthomorphata</taxon>
        <taxon>Eupercaria</taxon>
        <taxon>Perciformes</taxon>
        <taxon>Cottioidei</taxon>
        <taxon>Zoarcales</taxon>
        <taxon>Zoarcidae</taxon>
        <taxon>Zoarcinae</taxon>
        <taxon>Zoarces</taxon>
    </lineage>
</organism>
<name>A0AAW1FWR2_ZOAVI</name>
<evidence type="ECO:0000313" key="2">
    <source>
        <dbReference type="EMBL" id="KAK9538748.1"/>
    </source>
</evidence>